<dbReference type="AlphaFoldDB" id="A0A0L8HP55"/>
<dbReference type="EMBL" id="KQ417621">
    <property type="protein sequence ID" value="KOF91028.1"/>
    <property type="molecule type" value="Genomic_DNA"/>
</dbReference>
<protein>
    <submittedName>
        <fullName evidence="1">Uncharacterized protein</fullName>
    </submittedName>
</protein>
<proteinExistence type="predicted"/>
<name>A0A0L8HP55_OCTBM</name>
<organism evidence="1">
    <name type="scientific">Octopus bimaculoides</name>
    <name type="common">California two-spotted octopus</name>
    <dbReference type="NCBI Taxonomy" id="37653"/>
    <lineage>
        <taxon>Eukaryota</taxon>
        <taxon>Metazoa</taxon>
        <taxon>Spiralia</taxon>
        <taxon>Lophotrochozoa</taxon>
        <taxon>Mollusca</taxon>
        <taxon>Cephalopoda</taxon>
        <taxon>Coleoidea</taxon>
        <taxon>Octopodiformes</taxon>
        <taxon>Octopoda</taxon>
        <taxon>Incirrata</taxon>
        <taxon>Octopodidae</taxon>
        <taxon>Octopus</taxon>
    </lineage>
</organism>
<gene>
    <name evidence="1" type="ORF">OCBIM_22009876mg</name>
</gene>
<sequence length="51" mass="6022">MKNRLFVQKPQILFIKSTHGHIARFEMMNERNFTTISAENNPDTKETKSLK</sequence>
<evidence type="ECO:0000313" key="1">
    <source>
        <dbReference type="EMBL" id="KOF91028.1"/>
    </source>
</evidence>
<accession>A0A0L8HP55</accession>
<reference evidence="1" key="1">
    <citation type="submission" date="2015-07" db="EMBL/GenBank/DDBJ databases">
        <title>MeaNS - Measles Nucleotide Surveillance Program.</title>
        <authorList>
            <person name="Tran T."/>
            <person name="Druce J."/>
        </authorList>
    </citation>
    <scope>NUCLEOTIDE SEQUENCE</scope>
    <source>
        <strain evidence="1">UCB-OBI-ISO-001</strain>
        <tissue evidence="1">Gonad</tissue>
    </source>
</reference>